<dbReference type="InterPro" id="IPR056111">
    <property type="entry name" value="DUF7694"/>
</dbReference>
<dbReference type="Pfam" id="PF24746">
    <property type="entry name" value="DUF7694"/>
    <property type="match status" value="1"/>
</dbReference>
<dbReference type="AlphaFoldDB" id="A0A132TJP6"/>
<dbReference type="PATRIC" id="fig|483937.3.peg.4240"/>
<name>A0A132TJP6_9BACL</name>
<evidence type="ECO:0000313" key="3">
    <source>
        <dbReference type="Proteomes" id="UP000070475"/>
    </source>
</evidence>
<organism evidence="2 3">
    <name type="scientific">Paenibacillus riograndensis</name>
    <dbReference type="NCBI Taxonomy" id="483937"/>
    <lineage>
        <taxon>Bacteria</taxon>
        <taxon>Bacillati</taxon>
        <taxon>Bacillota</taxon>
        <taxon>Bacilli</taxon>
        <taxon>Bacillales</taxon>
        <taxon>Paenibacillaceae</taxon>
        <taxon>Paenibacillus</taxon>
        <taxon>Paenibacillus sonchi group</taxon>
    </lineage>
</organism>
<feature type="domain" description="DUF7694" evidence="1">
    <location>
        <begin position="39"/>
        <end position="101"/>
    </location>
</feature>
<dbReference type="RefSeq" id="WP_060862903.1">
    <property type="nucleotide sequence ID" value="NZ_LIRB01000146.1"/>
</dbReference>
<protein>
    <recommendedName>
        <fullName evidence="1">DUF7694 domain-containing protein</fullName>
    </recommendedName>
</protein>
<proteinExistence type="predicted"/>
<evidence type="ECO:0000313" key="2">
    <source>
        <dbReference type="EMBL" id="KWX71587.1"/>
    </source>
</evidence>
<sequence>MGYWVGKPSPKSKHVGTGWFGELNKAWSDGKYVVMTRSVETEWGEVIHACIRNADNTDIPWAEKQRIKNELLGEERTAIEVFPANSDLVDEANMYHLWVLPAGMKLPFTIKANTSPTQTL</sequence>
<dbReference type="Proteomes" id="UP000070475">
    <property type="component" value="Unassembled WGS sequence"/>
</dbReference>
<gene>
    <name evidence="2" type="ORF">AMQ84_27065</name>
</gene>
<reference evidence="2 3" key="1">
    <citation type="submission" date="2015-08" db="EMBL/GenBank/DDBJ databases">
        <title>Genomes of Paenibacillus riograndensis.</title>
        <authorList>
            <person name="Sant'Anna F.H."/>
            <person name="Souza R."/>
            <person name="Ambrosini A."/>
            <person name="Bach E."/>
            <person name="Fernandes G."/>
            <person name="Balsanelli E."/>
            <person name="Baura V.A."/>
            <person name="Pedrosa F.O."/>
            <person name="Souza E.M."/>
            <person name="Passaglia L."/>
        </authorList>
    </citation>
    <scope>NUCLEOTIDE SEQUENCE [LARGE SCALE GENOMIC DNA]</scope>
    <source>
        <strain evidence="2 3">CAS34</strain>
    </source>
</reference>
<keyword evidence="3" id="KW-1185">Reference proteome</keyword>
<comment type="caution">
    <text evidence="2">The sequence shown here is derived from an EMBL/GenBank/DDBJ whole genome shotgun (WGS) entry which is preliminary data.</text>
</comment>
<accession>A0A132TJP6</accession>
<dbReference type="EMBL" id="LIRB01000146">
    <property type="protein sequence ID" value="KWX71587.1"/>
    <property type="molecule type" value="Genomic_DNA"/>
</dbReference>
<evidence type="ECO:0000259" key="1">
    <source>
        <dbReference type="Pfam" id="PF24746"/>
    </source>
</evidence>